<reference evidence="2 3" key="3">
    <citation type="journal article" date="2013" name="Rice">
        <title>Improvement of the Oryza sativa Nipponbare reference genome using next generation sequence and optical map data.</title>
        <authorList>
            <person name="Kawahara Y."/>
            <person name="de la Bastide M."/>
            <person name="Hamilton J.P."/>
            <person name="Kanamori H."/>
            <person name="McCombie W.R."/>
            <person name="Ouyang S."/>
            <person name="Schwartz D.C."/>
            <person name="Tanaka T."/>
            <person name="Wu J."/>
            <person name="Zhou S."/>
            <person name="Childs K.L."/>
            <person name="Davidson R.M."/>
            <person name="Lin H."/>
            <person name="Quesada-Ocampo L."/>
            <person name="Vaillancourt B."/>
            <person name="Sakai H."/>
            <person name="Lee S.S."/>
            <person name="Kim J."/>
            <person name="Numa H."/>
            <person name="Itoh T."/>
            <person name="Buell C.R."/>
            <person name="Matsumoto T."/>
        </authorList>
    </citation>
    <scope>NUCLEOTIDE SEQUENCE [LARGE SCALE GENOMIC DNA]</scope>
    <source>
        <strain evidence="3">cv. Nipponbare</strain>
    </source>
</reference>
<dbReference type="EMBL" id="AP014960">
    <property type="protein sequence ID" value="BAS90183.1"/>
    <property type="molecule type" value="Genomic_DNA"/>
</dbReference>
<organism evidence="2 3">
    <name type="scientific">Oryza sativa subsp. japonica</name>
    <name type="common">Rice</name>
    <dbReference type="NCBI Taxonomy" id="39947"/>
    <lineage>
        <taxon>Eukaryota</taxon>
        <taxon>Viridiplantae</taxon>
        <taxon>Streptophyta</taxon>
        <taxon>Embryophyta</taxon>
        <taxon>Tracheophyta</taxon>
        <taxon>Spermatophyta</taxon>
        <taxon>Magnoliopsida</taxon>
        <taxon>Liliopsida</taxon>
        <taxon>Poales</taxon>
        <taxon>Poaceae</taxon>
        <taxon>BOP clade</taxon>
        <taxon>Oryzoideae</taxon>
        <taxon>Oryzeae</taxon>
        <taxon>Oryzinae</taxon>
        <taxon>Oryza</taxon>
        <taxon>Oryza sativa</taxon>
    </lineage>
</organism>
<dbReference type="Gramene" id="Os04t0528400-03">
    <property type="protein sequence ID" value="Os04t0528400-03"/>
    <property type="gene ID" value="Os04g0528400"/>
</dbReference>
<keyword evidence="3" id="KW-1185">Reference proteome</keyword>
<dbReference type="ExpressionAtlas" id="A0A0P0WCP2">
    <property type="expression patterns" value="baseline and differential"/>
</dbReference>
<reference evidence="3" key="1">
    <citation type="journal article" date="2005" name="Nature">
        <title>The map-based sequence of the rice genome.</title>
        <authorList>
            <consortium name="International rice genome sequencing project (IRGSP)"/>
            <person name="Matsumoto T."/>
            <person name="Wu J."/>
            <person name="Kanamori H."/>
            <person name="Katayose Y."/>
            <person name="Fujisawa M."/>
            <person name="Namiki N."/>
            <person name="Mizuno H."/>
            <person name="Yamamoto K."/>
            <person name="Antonio B.A."/>
            <person name="Baba T."/>
            <person name="Sakata K."/>
            <person name="Nagamura Y."/>
            <person name="Aoki H."/>
            <person name="Arikawa K."/>
            <person name="Arita K."/>
            <person name="Bito T."/>
            <person name="Chiden Y."/>
            <person name="Fujitsuka N."/>
            <person name="Fukunaka R."/>
            <person name="Hamada M."/>
            <person name="Harada C."/>
            <person name="Hayashi A."/>
            <person name="Hijishita S."/>
            <person name="Honda M."/>
            <person name="Hosokawa S."/>
            <person name="Ichikawa Y."/>
            <person name="Idonuma A."/>
            <person name="Iijima M."/>
            <person name="Ikeda M."/>
            <person name="Ikeno M."/>
            <person name="Ito K."/>
            <person name="Ito S."/>
            <person name="Ito T."/>
            <person name="Ito Y."/>
            <person name="Ito Y."/>
            <person name="Iwabuchi A."/>
            <person name="Kamiya K."/>
            <person name="Karasawa W."/>
            <person name="Kurita K."/>
            <person name="Katagiri S."/>
            <person name="Kikuta A."/>
            <person name="Kobayashi H."/>
            <person name="Kobayashi N."/>
            <person name="Machita K."/>
            <person name="Maehara T."/>
            <person name="Masukawa M."/>
            <person name="Mizubayashi T."/>
            <person name="Mukai Y."/>
            <person name="Nagasaki H."/>
            <person name="Nagata Y."/>
            <person name="Naito S."/>
            <person name="Nakashima M."/>
            <person name="Nakama Y."/>
            <person name="Nakamichi Y."/>
            <person name="Nakamura M."/>
            <person name="Meguro A."/>
            <person name="Negishi M."/>
            <person name="Ohta I."/>
            <person name="Ohta T."/>
            <person name="Okamoto M."/>
            <person name="Ono N."/>
            <person name="Saji S."/>
            <person name="Sakaguchi M."/>
            <person name="Sakai K."/>
            <person name="Shibata M."/>
            <person name="Shimokawa T."/>
            <person name="Song J."/>
            <person name="Takazaki Y."/>
            <person name="Terasawa K."/>
            <person name="Tsugane M."/>
            <person name="Tsuji K."/>
            <person name="Ueda S."/>
            <person name="Waki K."/>
            <person name="Yamagata H."/>
            <person name="Yamamoto M."/>
            <person name="Yamamoto S."/>
            <person name="Yamane H."/>
            <person name="Yoshiki S."/>
            <person name="Yoshihara R."/>
            <person name="Yukawa K."/>
            <person name="Zhong H."/>
            <person name="Yano M."/>
            <person name="Yuan Q."/>
            <person name="Ouyang S."/>
            <person name="Liu J."/>
            <person name="Jones K.M."/>
            <person name="Gansberger K."/>
            <person name="Moffat K."/>
            <person name="Hill J."/>
            <person name="Bera J."/>
            <person name="Fadrosh D."/>
            <person name="Jin S."/>
            <person name="Johri S."/>
            <person name="Kim M."/>
            <person name="Overton L."/>
            <person name="Reardon M."/>
            <person name="Tsitrin T."/>
            <person name="Vuong H."/>
            <person name="Weaver B."/>
            <person name="Ciecko A."/>
            <person name="Tallon L."/>
            <person name="Jackson J."/>
            <person name="Pai G."/>
            <person name="Aken S.V."/>
            <person name="Utterback T."/>
            <person name="Reidmuller S."/>
            <person name="Feldblyum T."/>
            <person name="Hsiao J."/>
            <person name="Zismann V."/>
            <person name="Iobst S."/>
            <person name="de Vazeille A.R."/>
            <person name="Buell C.R."/>
            <person name="Ying K."/>
            <person name="Li Y."/>
            <person name="Lu T."/>
            <person name="Huang Y."/>
            <person name="Zhao Q."/>
            <person name="Feng Q."/>
            <person name="Zhang L."/>
            <person name="Zhu J."/>
            <person name="Weng Q."/>
            <person name="Mu J."/>
            <person name="Lu Y."/>
            <person name="Fan D."/>
            <person name="Liu Y."/>
            <person name="Guan J."/>
            <person name="Zhang Y."/>
            <person name="Yu S."/>
            <person name="Liu X."/>
            <person name="Zhang Y."/>
            <person name="Hong G."/>
            <person name="Han B."/>
            <person name="Choisne N."/>
            <person name="Demange N."/>
            <person name="Orjeda G."/>
            <person name="Samain S."/>
            <person name="Cattolico L."/>
            <person name="Pelletier E."/>
            <person name="Couloux A."/>
            <person name="Segurens B."/>
            <person name="Wincker P."/>
            <person name="D'Hont A."/>
            <person name="Scarpelli C."/>
            <person name="Weissenbach J."/>
            <person name="Salanoubat M."/>
            <person name="Quetier F."/>
            <person name="Yu Y."/>
            <person name="Kim H.R."/>
            <person name="Rambo T."/>
            <person name="Currie J."/>
            <person name="Collura K."/>
            <person name="Luo M."/>
            <person name="Yang T."/>
            <person name="Ammiraju J.S.S."/>
            <person name="Engler F."/>
            <person name="Soderlund C."/>
            <person name="Wing R.A."/>
            <person name="Palmer L.E."/>
            <person name="de la Bastide M."/>
            <person name="Spiegel L."/>
            <person name="Nascimento L."/>
            <person name="Zutavern T."/>
            <person name="O'Shaughnessy A."/>
            <person name="Dike S."/>
            <person name="Dedhia N."/>
            <person name="Preston R."/>
            <person name="Balija V."/>
            <person name="McCombie W.R."/>
            <person name="Chow T."/>
            <person name="Chen H."/>
            <person name="Chung M."/>
            <person name="Chen C."/>
            <person name="Shaw J."/>
            <person name="Wu H."/>
            <person name="Hsiao K."/>
            <person name="Chao Y."/>
            <person name="Chu M."/>
            <person name="Cheng C."/>
            <person name="Hour A."/>
            <person name="Lee P."/>
            <person name="Lin S."/>
            <person name="Lin Y."/>
            <person name="Liou J."/>
            <person name="Liu S."/>
            <person name="Hsing Y."/>
            <person name="Raghuvanshi S."/>
            <person name="Mohanty A."/>
            <person name="Bharti A.K."/>
            <person name="Gaur A."/>
            <person name="Gupta V."/>
            <person name="Kumar D."/>
            <person name="Ravi V."/>
            <person name="Vij S."/>
            <person name="Kapur A."/>
            <person name="Khurana P."/>
            <person name="Khurana P."/>
            <person name="Khurana J.P."/>
            <person name="Tyagi A.K."/>
            <person name="Gaikwad K."/>
            <person name="Singh A."/>
            <person name="Dalal V."/>
            <person name="Srivastava S."/>
            <person name="Dixit A."/>
            <person name="Pal A.K."/>
            <person name="Ghazi I.A."/>
            <person name="Yadav M."/>
            <person name="Pandit A."/>
            <person name="Bhargava A."/>
            <person name="Sureshbabu K."/>
            <person name="Batra K."/>
            <person name="Sharma T.R."/>
            <person name="Mohapatra T."/>
            <person name="Singh N.K."/>
            <person name="Messing J."/>
            <person name="Nelson A.B."/>
            <person name="Fuks G."/>
            <person name="Kavchok S."/>
            <person name="Keizer G."/>
            <person name="Linton E."/>
            <person name="Llaca V."/>
            <person name="Song R."/>
            <person name="Tanyolac B."/>
            <person name="Young S."/>
            <person name="Ho-Il K."/>
            <person name="Hahn J.H."/>
            <person name="Sangsakoo G."/>
            <person name="Vanavichit A."/>
            <person name="de Mattos Luiz.A.T."/>
            <person name="Zimmer P.D."/>
            <person name="Malone G."/>
            <person name="Dellagostin O."/>
            <person name="de Oliveira A.C."/>
            <person name="Bevan M."/>
            <person name="Bancroft I."/>
            <person name="Minx P."/>
            <person name="Cordum H."/>
            <person name="Wilson R."/>
            <person name="Cheng Z."/>
            <person name="Jin W."/>
            <person name="Jiang J."/>
            <person name="Leong S.A."/>
            <person name="Iwama H."/>
            <person name="Gojobori T."/>
            <person name="Itoh T."/>
            <person name="Niimura Y."/>
            <person name="Fujii Y."/>
            <person name="Habara T."/>
            <person name="Sakai H."/>
            <person name="Sato Y."/>
            <person name="Wilson G."/>
            <person name="Kumar K."/>
            <person name="McCouch S."/>
            <person name="Juretic N."/>
            <person name="Hoen D."/>
            <person name="Wright S."/>
            <person name="Bruskiewich R."/>
            <person name="Bureau T."/>
            <person name="Miyao A."/>
            <person name="Hirochika H."/>
            <person name="Nishikawa T."/>
            <person name="Kadowaki K."/>
            <person name="Sugiura M."/>
            <person name="Burr B."/>
            <person name="Sasaki T."/>
        </authorList>
    </citation>
    <scope>NUCLEOTIDE SEQUENCE [LARGE SCALE GENOMIC DNA]</scope>
    <source>
        <strain evidence="3">cv. Nipponbare</strain>
    </source>
</reference>
<accession>A0A0P0WCP2</accession>
<protein>
    <submittedName>
        <fullName evidence="2">Os04g0528400 protein</fullName>
    </submittedName>
</protein>
<feature type="region of interest" description="Disordered" evidence="1">
    <location>
        <begin position="32"/>
        <end position="76"/>
    </location>
</feature>
<evidence type="ECO:0000313" key="2">
    <source>
        <dbReference type="EMBL" id="BAS90183.1"/>
    </source>
</evidence>
<sequence length="185" mass="20532">MPAMLGRSRRFCRWRGGRACRRARTPRCWAGGWRRSPSSRPWPAPGASASRRTPTSCAHDQAGITSPRSVQRTPSVSSAVTGCREDAYLSRPLVGSSRKRRRGRMRSSRAMLTRRFSPPLTPRRCQLPMTVSAQSWRPISTMVPSTRARLSSRGILSGSRSIAEYPIVSRTVSVPIKLSSCVTYA</sequence>
<evidence type="ECO:0000256" key="1">
    <source>
        <dbReference type="SAM" id="MobiDB-lite"/>
    </source>
</evidence>
<name>A0A0P0WCP2_ORYSJ</name>
<gene>
    <name evidence="2" type="ordered locus">Os04g0528400</name>
    <name evidence="2" type="ORF">OSNPB_040528400</name>
</gene>
<reference evidence="2 3" key="2">
    <citation type="journal article" date="2013" name="Plant Cell Physiol.">
        <title>Rice Annotation Project Database (RAP-DB): an integrative and interactive database for rice genomics.</title>
        <authorList>
            <person name="Sakai H."/>
            <person name="Lee S.S."/>
            <person name="Tanaka T."/>
            <person name="Numa H."/>
            <person name="Kim J."/>
            <person name="Kawahara Y."/>
            <person name="Wakimoto H."/>
            <person name="Yang C.C."/>
            <person name="Iwamoto M."/>
            <person name="Abe T."/>
            <person name="Yamada Y."/>
            <person name="Muto A."/>
            <person name="Inokuchi H."/>
            <person name="Ikemura T."/>
            <person name="Matsumoto T."/>
            <person name="Sasaki T."/>
            <person name="Itoh T."/>
        </authorList>
    </citation>
    <scope>NUCLEOTIDE SEQUENCE [LARGE SCALE GENOMIC DNA]</scope>
    <source>
        <strain evidence="3">cv. Nipponbare</strain>
    </source>
</reference>
<proteinExistence type="predicted"/>
<feature type="compositionally biased region" description="Low complexity" evidence="1">
    <location>
        <begin position="32"/>
        <end position="52"/>
    </location>
</feature>
<dbReference type="Proteomes" id="UP000059680">
    <property type="component" value="Chromosome 4"/>
</dbReference>
<dbReference type="AlphaFoldDB" id="A0A0P0WCP2"/>
<evidence type="ECO:0000313" key="3">
    <source>
        <dbReference type="Proteomes" id="UP000059680"/>
    </source>
</evidence>
<feature type="compositionally biased region" description="Polar residues" evidence="1">
    <location>
        <begin position="53"/>
        <end position="76"/>
    </location>
</feature>